<feature type="binding site" evidence="8">
    <location>
        <position position="247"/>
    </location>
    <ligand>
        <name>NADP(+)</name>
        <dbReference type="ChEBI" id="CHEBI:58349"/>
    </ligand>
</feature>
<feature type="domain" description="SDH C-terminal" evidence="11">
    <location>
        <begin position="247"/>
        <end position="277"/>
    </location>
</feature>
<dbReference type="GO" id="GO:0008652">
    <property type="term" value="P:amino acid biosynthetic process"/>
    <property type="evidence" value="ECO:0007669"/>
    <property type="project" value="UniProtKB-KW"/>
</dbReference>
<dbReference type="GO" id="GO:0050661">
    <property type="term" value="F:NADP binding"/>
    <property type="evidence" value="ECO:0007669"/>
    <property type="project" value="InterPro"/>
</dbReference>
<dbReference type="EC" id="1.1.1.25" evidence="2 8"/>
<gene>
    <name evidence="8 12" type="primary">aroE</name>
    <name evidence="12" type="ORF">GM160_02740</name>
</gene>
<feature type="domain" description="Shikimate dehydrogenase substrate binding N-terminal" evidence="10">
    <location>
        <begin position="11"/>
        <end position="93"/>
    </location>
</feature>
<comment type="catalytic activity">
    <reaction evidence="7 8">
        <text>shikimate + NADP(+) = 3-dehydroshikimate + NADPH + H(+)</text>
        <dbReference type="Rhea" id="RHEA:17737"/>
        <dbReference type="ChEBI" id="CHEBI:15378"/>
        <dbReference type="ChEBI" id="CHEBI:16630"/>
        <dbReference type="ChEBI" id="CHEBI:36208"/>
        <dbReference type="ChEBI" id="CHEBI:57783"/>
        <dbReference type="ChEBI" id="CHEBI:58349"/>
        <dbReference type="EC" id="1.1.1.25"/>
    </reaction>
</comment>
<comment type="function">
    <text evidence="8">Involved in the biosynthesis of the chorismate, which leads to the biosynthesis of aromatic amino acids. Catalyzes the reversible NADPH linked reduction of 3-dehydroshikimate (DHSA) to yield shikimate (SA).</text>
</comment>
<dbReference type="SUPFAM" id="SSF53223">
    <property type="entry name" value="Aminoacid dehydrogenase-like, N-terminal domain"/>
    <property type="match status" value="1"/>
</dbReference>
<protein>
    <recommendedName>
        <fullName evidence="2 8">Shikimate dehydrogenase (NADP(+))</fullName>
        <shortName evidence="8">SDH</shortName>
        <ecNumber evidence="2 8">1.1.1.25</ecNumber>
    </recommendedName>
</protein>
<dbReference type="InterPro" id="IPR011342">
    <property type="entry name" value="Shikimate_DH"/>
</dbReference>
<comment type="pathway">
    <text evidence="1 8">Metabolic intermediate biosynthesis; chorismate biosynthesis; chorismate from D-erythrose 4-phosphate and phosphoenolpyruvate: step 4/7.</text>
</comment>
<feature type="domain" description="Quinate/shikimate 5-dehydrogenase/glutamyl-tRNA reductase" evidence="9">
    <location>
        <begin position="123"/>
        <end position="200"/>
    </location>
</feature>
<feature type="binding site" evidence="8">
    <location>
        <position position="224"/>
    </location>
    <ligand>
        <name>NADP(+)</name>
        <dbReference type="ChEBI" id="CHEBI:58349"/>
    </ligand>
</feature>
<evidence type="ECO:0000256" key="5">
    <source>
        <dbReference type="ARBA" id="ARBA00023002"/>
    </source>
</evidence>
<dbReference type="InterPro" id="IPR006151">
    <property type="entry name" value="Shikm_DH/Glu-tRNA_Rdtase"/>
</dbReference>
<name>A0A6I6CX35_9GAMM</name>
<evidence type="ECO:0000259" key="11">
    <source>
        <dbReference type="Pfam" id="PF18317"/>
    </source>
</evidence>
<keyword evidence="3 8" id="KW-0028">Amino-acid biosynthesis</keyword>
<dbReference type="FunFam" id="3.40.50.10860:FF:000006">
    <property type="entry name" value="Shikimate dehydrogenase (NADP(+))"/>
    <property type="match status" value="1"/>
</dbReference>
<evidence type="ECO:0000259" key="10">
    <source>
        <dbReference type="Pfam" id="PF08501"/>
    </source>
</evidence>
<dbReference type="NCBIfam" id="TIGR00507">
    <property type="entry name" value="aroE"/>
    <property type="match status" value="1"/>
</dbReference>
<keyword evidence="6 8" id="KW-0057">Aromatic amino acid biosynthesis</keyword>
<dbReference type="GO" id="GO:0009423">
    <property type="term" value="P:chorismate biosynthetic process"/>
    <property type="evidence" value="ECO:0007669"/>
    <property type="project" value="UniProtKB-UniRule"/>
</dbReference>
<evidence type="ECO:0000256" key="4">
    <source>
        <dbReference type="ARBA" id="ARBA00022857"/>
    </source>
</evidence>
<dbReference type="UniPathway" id="UPA00053">
    <property type="reaction ID" value="UER00087"/>
</dbReference>
<feature type="binding site" evidence="8">
    <location>
        <position position="254"/>
    </location>
    <ligand>
        <name>shikimate</name>
        <dbReference type="ChEBI" id="CHEBI:36208"/>
    </ligand>
</feature>
<accession>A0A6I6CX35</accession>
<evidence type="ECO:0000313" key="12">
    <source>
        <dbReference type="EMBL" id="QGT77900.1"/>
    </source>
</evidence>
<keyword evidence="4 8" id="KW-0521">NADP</keyword>
<comment type="subunit">
    <text evidence="8">Homodimer.</text>
</comment>
<dbReference type="GO" id="GO:0005829">
    <property type="term" value="C:cytosol"/>
    <property type="evidence" value="ECO:0007669"/>
    <property type="project" value="TreeGrafter"/>
</dbReference>
<dbReference type="InterPro" id="IPR046346">
    <property type="entry name" value="Aminoacid_DH-like_N_sf"/>
</dbReference>
<comment type="caution">
    <text evidence="8">Lacks conserved residue(s) required for the propagation of feature annotation.</text>
</comment>
<dbReference type="Pfam" id="PF08501">
    <property type="entry name" value="Shikimate_dh_N"/>
    <property type="match status" value="1"/>
</dbReference>
<evidence type="ECO:0000256" key="3">
    <source>
        <dbReference type="ARBA" id="ARBA00022605"/>
    </source>
</evidence>
<evidence type="ECO:0000313" key="13">
    <source>
        <dbReference type="Proteomes" id="UP000427716"/>
    </source>
</evidence>
<dbReference type="GO" id="GO:0009073">
    <property type="term" value="P:aromatic amino acid family biosynthetic process"/>
    <property type="evidence" value="ECO:0007669"/>
    <property type="project" value="UniProtKB-KW"/>
</dbReference>
<dbReference type="Gene3D" id="3.40.50.10860">
    <property type="entry name" value="Leucine Dehydrogenase, chain A, domain 1"/>
    <property type="match status" value="1"/>
</dbReference>
<dbReference type="Pfam" id="PF01488">
    <property type="entry name" value="Shikimate_DH"/>
    <property type="match status" value="1"/>
</dbReference>
<dbReference type="SUPFAM" id="SSF51735">
    <property type="entry name" value="NAD(P)-binding Rossmann-fold domains"/>
    <property type="match status" value="1"/>
</dbReference>
<feature type="binding site" evidence="8">
    <location>
        <begin position="133"/>
        <end position="137"/>
    </location>
    <ligand>
        <name>NADP(+)</name>
        <dbReference type="ChEBI" id="CHEBI:58349"/>
    </ligand>
</feature>
<dbReference type="GO" id="GO:0019632">
    <property type="term" value="P:shikimate metabolic process"/>
    <property type="evidence" value="ECO:0007669"/>
    <property type="project" value="InterPro"/>
</dbReference>
<keyword evidence="5 8" id="KW-0560">Oxidoreductase</keyword>
<dbReference type="Proteomes" id="UP000427716">
    <property type="component" value="Chromosome"/>
</dbReference>
<sequence length="290" mass="31105">MATNTPALYAVIGNPIEHSRSPLIHRAFARQVGIELTYEKIWAPIDGFEEAVAAFIERGGRGMNVTVPFKLEAFDLATTHSERAQRALAANTLVFPESGDEPIYADNTDGVGLVNDLAFHGVEITRRRLLILGAGGATRGVLAPLLQQAPQELVVANRNPERAYGLVEEFSDAAGDCLLSGCPLAGIEESRFDLIINATPASLTAQLPPLPDALVGSGTVTYDMAYGAKPTVFMEWGASRGGRALDGLGMLVEQAAESFTLWHGKRPDTAPVRELLREAIRAAAEREAED</sequence>
<feature type="binding site" evidence="8">
    <location>
        <position position="109"/>
    </location>
    <ligand>
        <name>shikimate</name>
        <dbReference type="ChEBI" id="CHEBI:36208"/>
    </ligand>
</feature>
<evidence type="ECO:0000256" key="8">
    <source>
        <dbReference type="HAMAP-Rule" id="MF_00222"/>
    </source>
</evidence>
<dbReference type="InterPro" id="IPR036291">
    <property type="entry name" value="NAD(P)-bd_dom_sf"/>
</dbReference>
<keyword evidence="13" id="KW-1185">Reference proteome</keyword>
<dbReference type="PANTHER" id="PTHR21089">
    <property type="entry name" value="SHIKIMATE DEHYDROGENASE"/>
    <property type="match status" value="1"/>
</dbReference>
<evidence type="ECO:0000256" key="1">
    <source>
        <dbReference type="ARBA" id="ARBA00004871"/>
    </source>
</evidence>
<feature type="active site" description="Proton acceptor" evidence="8">
    <location>
        <position position="70"/>
    </location>
</feature>
<feature type="binding site" evidence="8">
    <location>
        <position position="82"/>
    </location>
    <ligand>
        <name>NADP(+)</name>
        <dbReference type="ChEBI" id="CHEBI:58349"/>
    </ligand>
</feature>
<dbReference type="KEGG" id="ghl:GM160_02740"/>
<reference evidence="12 13" key="1">
    <citation type="submission" date="2019-11" db="EMBL/GenBank/DDBJ databases">
        <authorList>
            <person name="Zhang J."/>
            <person name="Sun C."/>
        </authorList>
    </citation>
    <scope>NUCLEOTIDE SEQUENCE [LARGE SCALE GENOMIC DNA]</scope>
    <source>
        <strain evidence="13">sp2</strain>
    </source>
</reference>
<dbReference type="PANTHER" id="PTHR21089:SF1">
    <property type="entry name" value="BIFUNCTIONAL 3-DEHYDROQUINATE DEHYDRATASE_SHIKIMATE DEHYDROGENASE, CHLOROPLASTIC"/>
    <property type="match status" value="1"/>
</dbReference>
<dbReference type="Pfam" id="PF18317">
    <property type="entry name" value="SDH_C"/>
    <property type="match status" value="1"/>
</dbReference>
<evidence type="ECO:0000256" key="7">
    <source>
        <dbReference type="ARBA" id="ARBA00049442"/>
    </source>
</evidence>
<dbReference type="InterPro" id="IPR013708">
    <property type="entry name" value="Shikimate_DH-bd_N"/>
</dbReference>
<organism evidence="12 13">
    <name type="scientific">Guyparkeria halophila</name>
    <dbReference type="NCBI Taxonomy" id="47960"/>
    <lineage>
        <taxon>Bacteria</taxon>
        <taxon>Pseudomonadati</taxon>
        <taxon>Pseudomonadota</taxon>
        <taxon>Gammaproteobacteria</taxon>
        <taxon>Chromatiales</taxon>
        <taxon>Thioalkalibacteraceae</taxon>
        <taxon>Guyparkeria</taxon>
    </lineage>
</organism>
<feature type="binding site" evidence="8">
    <location>
        <position position="66"/>
    </location>
    <ligand>
        <name>shikimate</name>
        <dbReference type="ChEBI" id="CHEBI:36208"/>
    </ligand>
</feature>
<feature type="binding site" evidence="8">
    <location>
        <begin position="19"/>
        <end position="21"/>
    </location>
    <ligand>
        <name>shikimate</name>
        <dbReference type="ChEBI" id="CHEBI:36208"/>
    </ligand>
</feature>
<dbReference type="CDD" id="cd01065">
    <property type="entry name" value="NAD_bind_Shikimate_DH"/>
    <property type="match status" value="1"/>
</dbReference>
<dbReference type="HAMAP" id="MF_00222">
    <property type="entry name" value="Shikimate_DH_AroE"/>
    <property type="match status" value="1"/>
</dbReference>
<dbReference type="GO" id="GO:0004764">
    <property type="term" value="F:shikimate 3-dehydrogenase (NADP+) activity"/>
    <property type="evidence" value="ECO:0007669"/>
    <property type="project" value="UniProtKB-UniRule"/>
</dbReference>
<proteinExistence type="inferred from homology"/>
<feature type="binding site" evidence="8">
    <location>
        <position position="91"/>
    </location>
    <ligand>
        <name>shikimate</name>
        <dbReference type="ChEBI" id="CHEBI:36208"/>
    </ligand>
</feature>
<dbReference type="NCBIfam" id="NF001310">
    <property type="entry name" value="PRK00258.1-2"/>
    <property type="match status" value="1"/>
</dbReference>
<dbReference type="RefSeq" id="WP_136867563.1">
    <property type="nucleotide sequence ID" value="NZ_CP046415.1"/>
</dbReference>
<evidence type="ECO:0000256" key="6">
    <source>
        <dbReference type="ARBA" id="ARBA00023141"/>
    </source>
</evidence>
<dbReference type="EMBL" id="CP046415">
    <property type="protein sequence ID" value="QGT77900.1"/>
    <property type="molecule type" value="Genomic_DNA"/>
</dbReference>
<dbReference type="InterPro" id="IPR041121">
    <property type="entry name" value="SDH_C"/>
</dbReference>
<evidence type="ECO:0000259" key="9">
    <source>
        <dbReference type="Pfam" id="PF01488"/>
    </source>
</evidence>
<evidence type="ECO:0000256" key="2">
    <source>
        <dbReference type="ARBA" id="ARBA00012962"/>
    </source>
</evidence>
<comment type="similarity">
    <text evidence="8">Belongs to the shikimate dehydrogenase family.</text>
</comment>
<dbReference type="Gene3D" id="3.40.50.720">
    <property type="entry name" value="NAD(P)-binding Rossmann-like Domain"/>
    <property type="match status" value="1"/>
</dbReference>
<dbReference type="InterPro" id="IPR022893">
    <property type="entry name" value="Shikimate_DH_fam"/>
</dbReference>
<dbReference type="AlphaFoldDB" id="A0A6I6CX35"/>
<feature type="binding site" evidence="8">
    <location>
        <position position="226"/>
    </location>
    <ligand>
        <name>shikimate</name>
        <dbReference type="ChEBI" id="CHEBI:36208"/>
    </ligand>
</feature>